<name>A0A444X7G0_ARAHY</name>
<dbReference type="Proteomes" id="UP000289738">
    <property type="component" value="Chromosome B10"/>
</dbReference>
<proteinExistence type="predicted"/>
<gene>
    <name evidence="1" type="ORF">Ahy_B10g105196</name>
</gene>
<dbReference type="AlphaFoldDB" id="A0A444X7G0"/>
<sequence>MSKKRRYLRYNEAEMSREYDFRVRLEFKSLTQFKNANREHVLLNGRDIRNVKNDKRRGDKDCNNDSDIQADKHIANISVTKAYWVRINMRKEVHDKAILQYAKLRDYFTEIMRTNFRIIP</sequence>
<protein>
    <submittedName>
        <fullName evidence="1">Uncharacterized protein</fullName>
    </submittedName>
</protein>
<dbReference type="EMBL" id="SDMP01000020">
    <property type="protein sequence ID" value="RYQ85627.1"/>
    <property type="molecule type" value="Genomic_DNA"/>
</dbReference>
<accession>A0A444X7G0</accession>
<reference evidence="1 2" key="1">
    <citation type="submission" date="2019-01" db="EMBL/GenBank/DDBJ databases">
        <title>Sequencing of cultivated peanut Arachis hypogaea provides insights into genome evolution and oil improvement.</title>
        <authorList>
            <person name="Chen X."/>
        </authorList>
    </citation>
    <scope>NUCLEOTIDE SEQUENCE [LARGE SCALE GENOMIC DNA]</scope>
    <source>
        <strain evidence="2">cv. Fuhuasheng</strain>
        <tissue evidence="1">Leaves</tissue>
    </source>
</reference>
<evidence type="ECO:0000313" key="2">
    <source>
        <dbReference type="Proteomes" id="UP000289738"/>
    </source>
</evidence>
<comment type="caution">
    <text evidence="1">The sequence shown here is derived from an EMBL/GenBank/DDBJ whole genome shotgun (WGS) entry which is preliminary data.</text>
</comment>
<keyword evidence="2" id="KW-1185">Reference proteome</keyword>
<organism evidence="1 2">
    <name type="scientific">Arachis hypogaea</name>
    <name type="common">Peanut</name>
    <dbReference type="NCBI Taxonomy" id="3818"/>
    <lineage>
        <taxon>Eukaryota</taxon>
        <taxon>Viridiplantae</taxon>
        <taxon>Streptophyta</taxon>
        <taxon>Embryophyta</taxon>
        <taxon>Tracheophyta</taxon>
        <taxon>Spermatophyta</taxon>
        <taxon>Magnoliopsida</taxon>
        <taxon>eudicotyledons</taxon>
        <taxon>Gunneridae</taxon>
        <taxon>Pentapetalae</taxon>
        <taxon>rosids</taxon>
        <taxon>fabids</taxon>
        <taxon>Fabales</taxon>
        <taxon>Fabaceae</taxon>
        <taxon>Papilionoideae</taxon>
        <taxon>50 kb inversion clade</taxon>
        <taxon>dalbergioids sensu lato</taxon>
        <taxon>Dalbergieae</taxon>
        <taxon>Pterocarpus clade</taxon>
        <taxon>Arachis</taxon>
    </lineage>
</organism>
<evidence type="ECO:0000313" key="1">
    <source>
        <dbReference type="EMBL" id="RYQ85627.1"/>
    </source>
</evidence>